<dbReference type="EMBL" id="PFGW01000004">
    <property type="protein sequence ID" value="PIW74885.1"/>
    <property type="molecule type" value="Genomic_DNA"/>
</dbReference>
<reference evidence="3" key="1">
    <citation type="submission" date="2017-09" db="EMBL/GenBank/DDBJ databases">
        <title>Depth-based differentiation of microbial function through sediment-hosted aquifers and enrichment of novel symbionts in the deep terrestrial subsurface.</title>
        <authorList>
            <person name="Probst A.J."/>
            <person name="Ladd B."/>
            <person name="Jarett J.K."/>
            <person name="Geller-Mcgrath D.E."/>
            <person name="Sieber C.M.K."/>
            <person name="Emerson J.B."/>
            <person name="Anantharaman K."/>
            <person name="Thomas B.C."/>
            <person name="Malmstrom R."/>
            <person name="Stieglmeier M."/>
            <person name="Klingl A."/>
            <person name="Woyke T."/>
            <person name="Ryan C.M."/>
            <person name="Banfield J.F."/>
        </authorList>
    </citation>
    <scope>NUCLEOTIDE SEQUENCE [LARGE SCALE GENOMIC DNA]</scope>
</reference>
<evidence type="ECO:0000313" key="2">
    <source>
        <dbReference type="EMBL" id="PIW74885.1"/>
    </source>
</evidence>
<organism evidence="2 3">
    <name type="scientific">Candidatus Portnoybacteria bacterium CG_4_8_14_3_um_filter_44_15</name>
    <dbReference type="NCBI Taxonomy" id="1974803"/>
    <lineage>
        <taxon>Bacteria</taxon>
        <taxon>Candidatus Portnoyibacteriota</taxon>
    </lineage>
</organism>
<evidence type="ECO:0000256" key="1">
    <source>
        <dbReference type="SAM" id="Phobius"/>
    </source>
</evidence>
<keyword evidence="1" id="KW-1133">Transmembrane helix</keyword>
<accession>A0A2M7IEF4</accession>
<feature type="transmembrane region" description="Helical" evidence="1">
    <location>
        <begin position="12"/>
        <end position="32"/>
    </location>
</feature>
<evidence type="ECO:0000313" key="3">
    <source>
        <dbReference type="Proteomes" id="UP000231673"/>
    </source>
</evidence>
<sequence length="66" mass="7059">MNSKFNRAVGIMFPVIFGLLGVVLFFSAFRFINLFDALVRIGLGAGLIVFALVVLRKGEKGGGLIG</sequence>
<dbReference type="Proteomes" id="UP000231673">
    <property type="component" value="Unassembled WGS sequence"/>
</dbReference>
<keyword evidence="1" id="KW-0472">Membrane</keyword>
<proteinExistence type="predicted"/>
<dbReference type="AlphaFoldDB" id="A0A2M7IEF4"/>
<feature type="transmembrane region" description="Helical" evidence="1">
    <location>
        <begin position="38"/>
        <end position="55"/>
    </location>
</feature>
<protein>
    <submittedName>
        <fullName evidence="2">Uncharacterized protein</fullName>
    </submittedName>
</protein>
<keyword evidence="1" id="KW-0812">Transmembrane</keyword>
<comment type="caution">
    <text evidence="2">The sequence shown here is derived from an EMBL/GenBank/DDBJ whole genome shotgun (WGS) entry which is preliminary data.</text>
</comment>
<name>A0A2M7IEF4_9BACT</name>
<gene>
    <name evidence="2" type="ORF">CO003_00240</name>
</gene>